<gene>
    <name evidence="1" type="ORF">PPRIM_AZ9-3.1.T1440131</name>
</gene>
<name>A0A8S1Q5K8_PARPR</name>
<sequence length="727" mass="84996">MDKQLAFEPKLYLNKIQIPIYQQMNYFDNINQSSLKNQTQKQDSLEIDGFDWDYSNYVNRKIRTKLLISHTNEQDLKYIQNGSILRIEKIQSTYQKPELIKNLEQVKHLQWIGEYGKNNLKVGNWKVFWKGENLVDVGGQYSTNGKKQGKWKETIQNYWTKNQVYFLGEYENDQRQGVWRYIYDGKYIGGGEYNLNGEKIGIWEELSEAFWDFNQIIYIGKYQRGKKIGRWKNSLINGNDLETNQQIWGGEYDEEGTGIKSGKWIEISQMFEKLSQVIDIGEYKNGQKSGIWNYFYRDDYKKQFEQIGGGSYDEQNLGIKNGLWIELSDGFEKQSQVIHKGIYTNGKKFGKWEILYRANGMEQFQKIGGGLYDLQGEGVKNGFWIELSEDFTYYSQVTYCGEYKKDKKVGRWDIWFNNGSNQKIGGGQYLQINGMKIGKWIELSDGFYNESQVILNGDYKNGKKVGIWNIYYRQRNVDFFKQIGCGLYDKGGEGIKNGMWIELSPTFEYYSQVIYYGEYEKGKKVGNWNTCFIEKDLFASFNQKQIGLGSYDKDGNGMKIGIWIEISDGFWDNSQITYKGQYKNGIKVGRWNTYWIWDKQNKQIGGGSYDDSGDGIKIGRWIELRDGFYNLSQVIYIGEYNKGRKVSRWDILYSEYGKEDFEQIGGGTYDEEGMKIGSWIELCDNFGNGSLQSQIIYSGQYQNGQKVGQWFENKINNKGCGMRYDQD</sequence>
<dbReference type="Proteomes" id="UP000688137">
    <property type="component" value="Unassembled WGS sequence"/>
</dbReference>
<accession>A0A8S1Q5K8</accession>
<dbReference type="OMA" id="YEDNNQN"/>
<proteinExistence type="predicted"/>
<reference evidence="1" key="1">
    <citation type="submission" date="2021-01" db="EMBL/GenBank/DDBJ databases">
        <authorList>
            <consortium name="Genoscope - CEA"/>
            <person name="William W."/>
        </authorList>
    </citation>
    <scope>NUCLEOTIDE SEQUENCE</scope>
</reference>
<organism evidence="1 2">
    <name type="scientific">Paramecium primaurelia</name>
    <dbReference type="NCBI Taxonomy" id="5886"/>
    <lineage>
        <taxon>Eukaryota</taxon>
        <taxon>Sar</taxon>
        <taxon>Alveolata</taxon>
        <taxon>Ciliophora</taxon>
        <taxon>Intramacronucleata</taxon>
        <taxon>Oligohymenophorea</taxon>
        <taxon>Peniculida</taxon>
        <taxon>Parameciidae</taxon>
        <taxon>Paramecium</taxon>
    </lineage>
</organism>
<keyword evidence="2" id="KW-1185">Reference proteome</keyword>
<evidence type="ECO:0000313" key="2">
    <source>
        <dbReference type="Proteomes" id="UP000688137"/>
    </source>
</evidence>
<dbReference type="EMBL" id="CAJJDM010000148">
    <property type="protein sequence ID" value="CAD8110583.1"/>
    <property type="molecule type" value="Genomic_DNA"/>
</dbReference>
<dbReference type="PANTHER" id="PTHR33706">
    <property type="entry name" value="MORN VARIANT REPEAT PROTEIN"/>
    <property type="match status" value="1"/>
</dbReference>
<evidence type="ECO:0000313" key="1">
    <source>
        <dbReference type="EMBL" id="CAD8110583.1"/>
    </source>
</evidence>
<comment type="caution">
    <text evidence="1">The sequence shown here is derived from an EMBL/GenBank/DDBJ whole genome shotgun (WGS) entry which is preliminary data.</text>
</comment>
<dbReference type="AlphaFoldDB" id="A0A8S1Q5K8"/>
<protein>
    <submittedName>
        <fullName evidence="1">Uncharacterized protein</fullName>
    </submittedName>
</protein>
<dbReference type="PANTHER" id="PTHR33706:SF1">
    <property type="entry name" value="TPR REPEAT PROTEIN"/>
    <property type="match status" value="1"/>
</dbReference>